<feature type="region of interest" description="Disordered" evidence="1">
    <location>
        <begin position="112"/>
        <end position="157"/>
    </location>
</feature>
<organism evidence="2 3">
    <name type="scientific">Phycomyces blakesleeanus</name>
    <dbReference type="NCBI Taxonomy" id="4837"/>
    <lineage>
        <taxon>Eukaryota</taxon>
        <taxon>Fungi</taxon>
        <taxon>Fungi incertae sedis</taxon>
        <taxon>Mucoromycota</taxon>
        <taxon>Mucoromycotina</taxon>
        <taxon>Mucoromycetes</taxon>
        <taxon>Mucorales</taxon>
        <taxon>Phycomycetaceae</taxon>
        <taxon>Phycomyces</taxon>
    </lineage>
</organism>
<comment type="caution">
    <text evidence="2">The sequence shown here is derived from an EMBL/GenBank/DDBJ whole genome shotgun (WGS) entry which is preliminary data.</text>
</comment>
<dbReference type="EMBL" id="JBCLYO010000004">
    <property type="protein sequence ID" value="KAL0090320.1"/>
    <property type="molecule type" value="Genomic_DNA"/>
</dbReference>
<evidence type="ECO:0000313" key="3">
    <source>
        <dbReference type="Proteomes" id="UP001448207"/>
    </source>
</evidence>
<proteinExistence type="predicted"/>
<keyword evidence="3" id="KW-1185">Reference proteome</keyword>
<dbReference type="Proteomes" id="UP001448207">
    <property type="component" value="Unassembled WGS sequence"/>
</dbReference>
<feature type="compositionally biased region" description="Low complexity" evidence="1">
    <location>
        <begin position="112"/>
        <end position="122"/>
    </location>
</feature>
<accession>A0ABR3B500</accession>
<reference evidence="2 3" key="1">
    <citation type="submission" date="2024-04" db="EMBL/GenBank/DDBJ databases">
        <title>Symmetric and asymmetric DNA N6-adenine methylation regulates different biological responses in Mucorales.</title>
        <authorList>
            <consortium name="Lawrence Berkeley National Laboratory"/>
            <person name="Lax C."/>
            <person name="Mondo S.J."/>
            <person name="Osorio-Concepcion M."/>
            <person name="Muszewska A."/>
            <person name="Corrochano-Luque M."/>
            <person name="Gutierrez G."/>
            <person name="Riley R."/>
            <person name="Lipzen A."/>
            <person name="Guo J."/>
            <person name="Hundley H."/>
            <person name="Amirebrahimi M."/>
            <person name="Ng V."/>
            <person name="Lorenzo-Gutierrez D."/>
            <person name="Binder U."/>
            <person name="Yang J."/>
            <person name="Song Y."/>
            <person name="Canovas D."/>
            <person name="Navarro E."/>
            <person name="Freitag M."/>
            <person name="Gabaldon T."/>
            <person name="Grigoriev I.V."/>
            <person name="Corrochano L.M."/>
            <person name="Nicolas F.E."/>
            <person name="Garre V."/>
        </authorList>
    </citation>
    <scope>NUCLEOTIDE SEQUENCE [LARGE SCALE GENOMIC DNA]</scope>
    <source>
        <strain evidence="2 3">L51</strain>
    </source>
</reference>
<sequence>MKACICVDYLSHDWRPTELIRAHREARELTVKNGAKLYIQTNLDPKQQRRLQIEHNKLIRYQNALWRQMAKRCTDQLGQSNQLVSPSAVNWQKESDITWLYGPLYTDAGPTVTPSSVASSPTGLKPVLKRRGQSDSKSLDSHPILQRPWPKARSESSVRFNPEVKQMEYIPESPVLQAFDSKTTKTNHKEEKEEEYGDIFWAHNTIIDEQDNEDNEDEEDEDDLLWDLLVQMGGYLRSSARGYLSSVMQPFKPKKRVPISSTLQSTLQMITIVMSVLQSIASLTTTWLMYQSLAPVTWSVRRPAKDHRPPHKARRRLMDAPQPQPPPTSQPNTSITSPPQPMSLYA</sequence>
<feature type="region of interest" description="Disordered" evidence="1">
    <location>
        <begin position="301"/>
        <end position="346"/>
    </location>
</feature>
<name>A0ABR3B500_PHYBL</name>
<feature type="compositionally biased region" description="Basic residues" evidence="1">
    <location>
        <begin position="302"/>
        <end position="315"/>
    </location>
</feature>
<protein>
    <submittedName>
        <fullName evidence="2">Uncharacterized protein</fullName>
    </submittedName>
</protein>
<gene>
    <name evidence="2" type="ORF">J3Q64DRAFT_1847177</name>
</gene>
<evidence type="ECO:0000313" key="2">
    <source>
        <dbReference type="EMBL" id="KAL0090320.1"/>
    </source>
</evidence>
<evidence type="ECO:0000256" key="1">
    <source>
        <dbReference type="SAM" id="MobiDB-lite"/>
    </source>
</evidence>